<accession>A0A4P8ECW1</accession>
<gene>
    <name evidence="2" type="ORF">EOK75_02340</name>
</gene>
<dbReference type="Proteomes" id="UP000298631">
    <property type="component" value="Chromosome"/>
</dbReference>
<dbReference type="OrthoDB" id="9800818at2"/>
<dbReference type="KEGG" id="pseb:EOK75_02340"/>
<protein>
    <submittedName>
        <fullName evidence="2">DUF3800 domain-containing protein</fullName>
    </submittedName>
</protein>
<keyword evidence="1" id="KW-0812">Transmembrane</keyword>
<evidence type="ECO:0000313" key="3">
    <source>
        <dbReference type="Proteomes" id="UP000298631"/>
    </source>
</evidence>
<organism evidence="2 3">
    <name type="scientific">Pseudorhodobacter turbinis</name>
    <dbReference type="NCBI Taxonomy" id="2500533"/>
    <lineage>
        <taxon>Bacteria</taxon>
        <taxon>Pseudomonadati</taxon>
        <taxon>Pseudomonadota</taxon>
        <taxon>Alphaproteobacteria</taxon>
        <taxon>Rhodobacterales</taxon>
        <taxon>Paracoccaceae</taxon>
        <taxon>Pseudorhodobacter</taxon>
    </lineage>
</organism>
<feature type="transmembrane region" description="Helical" evidence="1">
    <location>
        <begin position="212"/>
        <end position="233"/>
    </location>
</feature>
<dbReference type="AlphaFoldDB" id="A0A4P8ECW1"/>
<keyword evidence="1" id="KW-0472">Membrane</keyword>
<sequence>MLLFGTGKNHADLRCQKPRSNPMWLLEVFGNFHDDGHSCNAQHRTQWAHCRHSLPRSIARLSVDKSGIDGPGLPFSHPRSCCGAARQSCQSLMTIRHISAKEIEDKIHFRGIICHVWTWLLDETNIGMHFFYLDEADCTGTDIAPGQQPIFVLGGISVRADGWVRTTGEFERVITQYFAPDRVPAGFELHSSELLSPNGEGFFGGHNRTGRLLVSVIACSLVFMPPLVSSIWAGKARPRSGPTQARFL</sequence>
<keyword evidence="3" id="KW-1185">Reference proteome</keyword>
<evidence type="ECO:0000313" key="2">
    <source>
        <dbReference type="EMBL" id="QCO54730.1"/>
    </source>
</evidence>
<name>A0A4P8ECW1_9RHOB</name>
<dbReference type="EMBL" id="CP039964">
    <property type="protein sequence ID" value="QCO54730.1"/>
    <property type="molecule type" value="Genomic_DNA"/>
</dbReference>
<reference evidence="2 3" key="1">
    <citation type="submission" date="2019-05" db="EMBL/GenBank/DDBJ databases">
        <title>Pseudorhodobacter turbinis sp. nov., isolated from the gut of the Korean turban shell.</title>
        <authorList>
            <person name="Jeong Y.-S."/>
            <person name="Kang W.-R."/>
            <person name="Bae J.-W."/>
        </authorList>
    </citation>
    <scope>NUCLEOTIDE SEQUENCE [LARGE SCALE GENOMIC DNA]</scope>
    <source>
        <strain evidence="2 3">S12M18</strain>
    </source>
</reference>
<evidence type="ECO:0000256" key="1">
    <source>
        <dbReference type="SAM" id="Phobius"/>
    </source>
</evidence>
<proteinExistence type="predicted"/>
<keyword evidence="1" id="KW-1133">Transmembrane helix</keyword>